<evidence type="ECO:0000313" key="1">
    <source>
        <dbReference type="EMBL" id="SVC73561.1"/>
    </source>
</evidence>
<evidence type="ECO:0008006" key="2">
    <source>
        <dbReference type="Google" id="ProtNLM"/>
    </source>
</evidence>
<protein>
    <recommendedName>
        <fullName evidence="2">Peptidase S8/S53 domain-containing protein</fullName>
    </recommendedName>
</protein>
<accession>A0A382PNN0</accession>
<name>A0A382PNN0_9ZZZZ</name>
<organism evidence="1">
    <name type="scientific">marine metagenome</name>
    <dbReference type="NCBI Taxonomy" id="408172"/>
    <lineage>
        <taxon>unclassified sequences</taxon>
        <taxon>metagenomes</taxon>
        <taxon>ecological metagenomes</taxon>
    </lineage>
</organism>
<dbReference type="AlphaFoldDB" id="A0A382PNN0"/>
<proteinExistence type="predicted"/>
<feature type="non-terminal residue" evidence="1">
    <location>
        <position position="228"/>
    </location>
</feature>
<dbReference type="EMBL" id="UINC01107868">
    <property type="protein sequence ID" value="SVC73561.1"/>
    <property type="molecule type" value="Genomic_DNA"/>
</dbReference>
<reference evidence="1" key="1">
    <citation type="submission" date="2018-05" db="EMBL/GenBank/DDBJ databases">
        <authorList>
            <person name="Lanie J.A."/>
            <person name="Ng W.-L."/>
            <person name="Kazmierczak K.M."/>
            <person name="Andrzejewski T.M."/>
            <person name="Davidsen T.M."/>
            <person name="Wayne K.J."/>
            <person name="Tettelin H."/>
            <person name="Glass J.I."/>
            <person name="Rusch D."/>
            <person name="Podicherti R."/>
            <person name="Tsui H.-C.T."/>
            <person name="Winkler M.E."/>
        </authorList>
    </citation>
    <scope>NUCLEOTIDE SEQUENCE</scope>
</reference>
<sequence>MIMARLQRSLKILCTWFLLCAGYTALPAEAGDPPRKPVLVYTQGPMVGELGDSPATLMARLHERNPLSVNVMLHMDWEYPHRLSESAQAAQAAKIRRLQNAIVSAMKPALGEEFVDMDSSDFPHLTLAVNEPQLRSLLNSRWVRAIQEVGPDYEADLGHSTEVIGADKVWRSNVNVIRGGQMMELAGEGQTIVIIDSGVYHPTLIDESRIVDGACFNYLNHSCATYSA</sequence>
<gene>
    <name evidence="1" type="ORF">METZ01_LOCUS326415</name>
</gene>